<dbReference type="InterPro" id="IPR052957">
    <property type="entry name" value="Auxin_embryo_med"/>
</dbReference>
<feature type="compositionally biased region" description="Acidic residues" evidence="1">
    <location>
        <begin position="1623"/>
        <end position="1633"/>
    </location>
</feature>
<evidence type="ECO:0008006" key="4">
    <source>
        <dbReference type="Google" id="ProtNLM"/>
    </source>
</evidence>
<dbReference type="PANTHER" id="PTHR32387">
    <property type="entry name" value="WU:FJ29H11"/>
    <property type="match status" value="1"/>
</dbReference>
<feature type="compositionally biased region" description="Polar residues" evidence="1">
    <location>
        <begin position="1356"/>
        <end position="1379"/>
    </location>
</feature>
<evidence type="ECO:0000313" key="2">
    <source>
        <dbReference type="EMBL" id="CAF9906484.1"/>
    </source>
</evidence>
<dbReference type="PANTHER" id="PTHR32387:SF0">
    <property type="entry name" value="PROTEIN NO VEIN"/>
    <property type="match status" value="1"/>
</dbReference>
<dbReference type="InterPro" id="IPR036890">
    <property type="entry name" value="HATPase_C_sf"/>
</dbReference>
<protein>
    <recommendedName>
        <fullName evidence="4">Protein NO VEIN C-terminal domain-containing protein</fullName>
    </recommendedName>
</protein>
<dbReference type="OrthoDB" id="1262810at2759"/>
<feature type="region of interest" description="Disordered" evidence="1">
    <location>
        <begin position="1330"/>
        <end position="1382"/>
    </location>
</feature>
<gene>
    <name evidence="2" type="ORF">GOMPHAMPRED_004735</name>
</gene>
<evidence type="ECO:0000256" key="1">
    <source>
        <dbReference type="SAM" id="MobiDB-lite"/>
    </source>
</evidence>
<dbReference type="SUPFAM" id="SSF55874">
    <property type="entry name" value="ATPase domain of HSP90 chaperone/DNA topoisomerase II/histidine kinase"/>
    <property type="match status" value="1"/>
</dbReference>
<organism evidence="2 3">
    <name type="scientific">Gomphillus americanus</name>
    <dbReference type="NCBI Taxonomy" id="1940652"/>
    <lineage>
        <taxon>Eukaryota</taxon>
        <taxon>Fungi</taxon>
        <taxon>Dikarya</taxon>
        <taxon>Ascomycota</taxon>
        <taxon>Pezizomycotina</taxon>
        <taxon>Lecanoromycetes</taxon>
        <taxon>OSLEUM clade</taxon>
        <taxon>Ostropomycetidae</taxon>
        <taxon>Ostropales</taxon>
        <taxon>Graphidaceae</taxon>
        <taxon>Gomphilloideae</taxon>
        <taxon>Gomphillus</taxon>
    </lineage>
</organism>
<dbReference type="EMBL" id="CAJPDQ010000003">
    <property type="protein sequence ID" value="CAF9906484.1"/>
    <property type="molecule type" value="Genomic_DNA"/>
</dbReference>
<comment type="caution">
    <text evidence="2">The sequence shown here is derived from an EMBL/GenBank/DDBJ whole genome shotgun (WGS) entry which is preliminary data.</text>
</comment>
<feature type="region of interest" description="Disordered" evidence="1">
    <location>
        <begin position="1611"/>
        <end position="1633"/>
    </location>
</feature>
<dbReference type="Proteomes" id="UP000664169">
    <property type="component" value="Unassembled WGS sequence"/>
</dbReference>
<dbReference type="NCBIfam" id="NF047352">
    <property type="entry name" value="P_loop_sacsin"/>
    <property type="match status" value="1"/>
</dbReference>
<name>A0A8H3EH84_9LECA</name>
<proteinExistence type="predicted"/>
<evidence type="ECO:0000313" key="3">
    <source>
        <dbReference type="Proteomes" id="UP000664169"/>
    </source>
</evidence>
<dbReference type="Gene3D" id="3.30.565.10">
    <property type="entry name" value="Histidine kinase-like ATPase, C-terminal domain"/>
    <property type="match status" value="1"/>
</dbReference>
<reference evidence="2" key="1">
    <citation type="submission" date="2021-03" db="EMBL/GenBank/DDBJ databases">
        <authorList>
            <person name="Tagirdzhanova G."/>
        </authorList>
    </citation>
    <scope>NUCLEOTIDE SEQUENCE</scope>
</reference>
<accession>A0A8H3EH84</accession>
<keyword evidence="3" id="KW-1185">Reference proteome</keyword>
<sequence length="1633" mass="185991">MAEDEAEIWRSGFEPSTRDEAVDLLRHLSQNSGFVPEHLRSQTPPEVLAILAIVRRQLSSTAVKLSADLYTSDSRFLYELLQNADDNCYGKTQDPPTLTLILKRDELTLESNEDGFMRRHVEAISRVGQSTKVKTASQGYIGEKGIGFKSVFKVADKVHIKSEPYSFSFHYERKEKLGGLGMIAPLPQAYADMPEKGTQIILSHFHETDFETLRKELERIPNTLLLFLKQLAILVVRIETEVGLQETRWSKLVAADGIQEIRIQKSLIQKTNSEVIDNNVLRFFVKQKFVEDLAPDNARKTSDERFITNATIVLAFPLDKDDHPYIEEQYTYAFLPMRKLGFSFLIQSDFVTQSSREDVLYGSPRNKALRSRIPSMFAEAMKELCSRSSLKYTWVRYLPDAKLSSAFWQELSQDIRQLMGKQAILEPLLGTVPYSAVELKQTLSSFIDEDGKPMLRGSDSIRFISLKYAPKDCTILREIGLSMLTHTDVVELLRYDLKEPNSLWKSSARPTLWQSKLSSLLLQICKTSATLKRLLQSLKIVELTDWSWTCTQGNRIYMPFSGPASVPTDLGLAIVNSNSISVDERTALITELGVEFANTKEVLSAIYKIHKGAFSFYIYYNISHFVYMFWHEPCERVLPDYMRFLCKDWKTRCSQQTLFYDSSDHPLGPRQLFKKVEQGDLRVPGYDVNYLHDQFYQAVPAGVKNKNGGLSWREWLVKAGGILDKPRLSLPLKEFANTQISPELSYLIDYRPDVLVPLLKHHESFYTSVPPYLLRKFHTAKVWTDHKDLVALHDSILPTAELRAAANDLGIANPPFLHTGSEFNSVEPKDWNILDQFHVIKTKDMWFYVACLQAVCHDPGRTTRSMDSVIRLYSCLQKEYKMDFESKFRKTVTDLSWICIQNQGETSKWVTVADCLWQGPTWLRCKHVLHNIEQYKPMGFFFCNAVGLRDYKWDDALEELQVMIAQNASDFQKATEIYRELEREFGSDKNPKALRDKFEEDCLILSDKGWIQASVCLWAPNKIQVAGRVSIADRYATIEGFFLKTLKVEKPSIDLHIATLKELAKSRASFSRMKDVMENISHLKPAEGSLRLSFENLRLLPTVERDGTEGWTSLTPAFAIADKPRFFGVFNGHIRLLKLSEEEFWKIEGFLIACGLRARFLSQSVVEETAVDHAVVSQNLTHNIQVVGYALLRYAVHYRSLKTQDGHKGLFEALQKITVHRSDSISKVWTVTQLSQTISIPCSSADLHFTEEGDIRIFVPKDESALERCWPSQLISRFRVWLGVTDESGDAVLQNILFRSKENKLDALDAELEYKGIRVIEGVNRSLFARQTDDNATEDGNGPDRNTTPRPAARSQGHSSNDSMPRPSQWSSPRTSSAQPRDDLAQMTAYRKVLDSVIRAAQDPNILDVMDHQAPMSSIFVQTNIEELLVAFGQTLINGQPNWNRHKKVGAAGELFVVEILKRLCAPLFTDKNWQSTIRHEVKVHEKYADLDRWSGREISDIVYNDTTGALTQTLISCGHLDPEIWTDETANYFIEVKTTTGPCHEPFYVSSNQLSIMKKARLVPGSVTSDIYVLMRVYNLGQPDELGLRVYVDPYSAKKRGELVFHSDKYAVSPGRMPGNPDDADDSSDSDA</sequence>